<feature type="transmembrane region" description="Helical" evidence="2">
    <location>
        <begin position="136"/>
        <end position="154"/>
    </location>
</feature>
<reference evidence="3" key="1">
    <citation type="journal article" date="2023" name="Plant Biotechnol. J.">
        <title>Chromosome-level wild Hevea brasiliensis genome provides new tools for genomic-assisted breeding and valuable loci to elevate rubber yield.</title>
        <authorList>
            <person name="Cheng H."/>
            <person name="Song X."/>
            <person name="Hu Y."/>
            <person name="Wu T."/>
            <person name="Yang Q."/>
            <person name="An Z."/>
            <person name="Feng S."/>
            <person name="Deng Z."/>
            <person name="Wu W."/>
            <person name="Zeng X."/>
            <person name="Tu M."/>
            <person name="Wang X."/>
            <person name="Huang H."/>
        </authorList>
    </citation>
    <scope>NUCLEOTIDE SEQUENCE</scope>
    <source>
        <strain evidence="3">MT/VB/25A 57/8</strain>
    </source>
</reference>
<comment type="caution">
    <text evidence="3">The sequence shown here is derived from an EMBL/GenBank/DDBJ whole genome shotgun (WGS) entry which is preliminary data.</text>
</comment>
<feature type="compositionally biased region" description="Polar residues" evidence="1">
    <location>
        <begin position="86"/>
        <end position="95"/>
    </location>
</feature>
<feature type="compositionally biased region" description="Basic and acidic residues" evidence="1">
    <location>
        <begin position="105"/>
        <end position="117"/>
    </location>
</feature>
<sequence>MSSILISRRLSSKLLNLSPSSCVYSHFISQESQNHGFRLFPHFSISPCSQQSYSSFTTPIKNHDFALSALEKSRSFSTFTREKAQSLKSQNQSECPSKIPHLKHKETEKPTVERDPNEKREVPASMMMKMYGMIKILGLLGVAHTGLGASISYINEGTISIKQVFVDSGVIITGTFCLMRLWKPAPSEIKKQGRLQILTLNT</sequence>
<keyword evidence="2" id="KW-0812">Transmembrane</keyword>
<evidence type="ECO:0000256" key="1">
    <source>
        <dbReference type="SAM" id="MobiDB-lite"/>
    </source>
</evidence>
<dbReference type="Proteomes" id="UP001174677">
    <property type="component" value="Chromosome 1"/>
</dbReference>
<gene>
    <name evidence="3" type="ORF">P3X46_001696</name>
</gene>
<feature type="region of interest" description="Disordered" evidence="1">
    <location>
        <begin position="85"/>
        <end position="117"/>
    </location>
</feature>
<evidence type="ECO:0000256" key="2">
    <source>
        <dbReference type="SAM" id="Phobius"/>
    </source>
</evidence>
<name>A0ABQ9NFD9_HEVBR</name>
<evidence type="ECO:0000313" key="4">
    <source>
        <dbReference type="Proteomes" id="UP001174677"/>
    </source>
</evidence>
<keyword evidence="2" id="KW-1133">Transmembrane helix</keyword>
<feature type="transmembrane region" description="Helical" evidence="2">
    <location>
        <begin position="160"/>
        <end position="182"/>
    </location>
</feature>
<dbReference type="PANTHER" id="PTHR37222:SF1">
    <property type="entry name" value="OS02G0718000 PROTEIN"/>
    <property type="match status" value="1"/>
</dbReference>
<keyword evidence="2" id="KW-0472">Membrane</keyword>
<dbReference type="PANTHER" id="PTHR37222">
    <property type="entry name" value="OS02G0718000 PROTEIN"/>
    <property type="match status" value="1"/>
</dbReference>
<accession>A0ABQ9NFD9</accession>
<keyword evidence="4" id="KW-1185">Reference proteome</keyword>
<dbReference type="EMBL" id="JARPOI010000001">
    <property type="protein sequence ID" value="KAJ9190505.1"/>
    <property type="molecule type" value="Genomic_DNA"/>
</dbReference>
<evidence type="ECO:0000313" key="3">
    <source>
        <dbReference type="EMBL" id="KAJ9190505.1"/>
    </source>
</evidence>
<organism evidence="3 4">
    <name type="scientific">Hevea brasiliensis</name>
    <name type="common">Para rubber tree</name>
    <name type="synonym">Siphonia brasiliensis</name>
    <dbReference type="NCBI Taxonomy" id="3981"/>
    <lineage>
        <taxon>Eukaryota</taxon>
        <taxon>Viridiplantae</taxon>
        <taxon>Streptophyta</taxon>
        <taxon>Embryophyta</taxon>
        <taxon>Tracheophyta</taxon>
        <taxon>Spermatophyta</taxon>
        <taxon>Magnoliopsida</taxon>
        <taxon>eudicotyledons</taxon>
        <taxon>Gunneridae</taxon>
        <taxon>Pentapetalae</taxon>
        <taxon>rosids</taxon>
        <taxon>fabids</taxon>
        <taxon>Malpighiales</taxon>
        <taxon>Euphorbiaceae</taxon>
        <taxon>Crotonoideae</taxon>
        <taxon>Micrandreae</taxon>
        <taxon>Hevea</taxon>
    </lineage>
</organism>
<protein>
    <submittedName>
        <fullName evidence="3">Uncharacterized protein</fullName>
    </submittedName>
</protein>
<proteinExistence type="predicted"/>